<dbReference type="PANTHER" id="PTHR12304:SF4">
    <property type="entry name" value="URIDINE NUCLEOSIDASE"/>
    <property type="match status" value="1"/>
</dbReference>
<protein>
    <submittedName>
        <fullName evidence="4">Pyrimidine-specific ribonucleoside hydrolase RihA</fullName>
    </submittedName>
</protein>
<dbReference type="PANTHER" id="PTHR12304">
    <property type="entry name" value="INOSINE-URIDINE PREFERRING NUCLEOSIDE HYDROLASE"/>
    <property type="match status" value="1"/>
</dbReference>
<dbReference type="NCBIfam" id="NF007761">
    <property type="entry name" value="PRK10443.1"/>
    <property type="match status" value="1"/>
</dbReference>
<evidence type="ECO:0000256" key="2">
    <source>
        <dbReference type="ARBA" id="ARBA00023295"/>
    </source>
</evidence>
<keyword evidence="2" id="KW-0326">Glycosidase</keyword>
<dbReference type="Proteomes" id="UP001055149">
    <property type="component" value="Unassembled WGS sequence"/>
</dbReference>
<comment type="caution">
    <text evidence="4">The sequence shown here is derived from an EMBL/GenBank/DDBJ whole genome shotgun (WGS) entry which is preliminary data.</text>
</comment>
<evidence type="ECO:0000259" key="3">
    <source>
        <dbReference type="Pfam" id="PF01156"/>
    </source>
</evidence>
<sequence length="310" mass="33998">MKKIILDCDPGHDDAFALMMAVASPEIDLLAVTTSAGNQTPDKTLNNALRMLTLLHQKQIPVAGGNQKPLMQDLMIADDVHGKTGLDGTDLPDPDFEPQPVHAVELIAETLRNSTEKVTLVVTGPQTNIALFLGVHPELKDKIEQIVLMGGAKGFGNWSPAAEFNIAVDPESAKIVFNSGIPLVMAGLNVTHQAQILKADIEAIREIGNPVAVAMAELLDFYGIYYGQDKWGFDGIPVHDPVTITWLLHPEYFTSIKRNVDIEVNGTLTRGETVVDQWNLTDKPENTEVLMDIDREKFVSLIEECLHAFD</sequence>
<dbReference type="InterPro" id="IPR023186">
    <property type="entry name" value="IUNH"/>
</dbReference>
<dbReference type="InterPro" id="IPR001910">
    <property type="entry name" value="Inosine/uridine_hydrolase_dom"/>
</dbReference>
<reference evidence="4" key="1">
    <citation type="journal article" date="2022" name="Int. J. Syst. Evol. Microbiol.">
        <title>A novel species of lactic acid bacteria, Ligilactobacillus pabuli sp. nov., isolated from alfalfa silage.</title>
        <authorList>
            <person name="Tohno M."/>
            <person name="Tanizawa Y."/>
            <person name="Sawada H."/>
            <person name="Sakamoto M."/>
            <person name="Ohkuma M."/>
            <person name="Kobayashi H."/>
        </authorList>
    </citation>
    <scope>NUCLEOTIDE SEQUENCE</scope>
    <source>
        <strain evidence="4">AF129</strain>
    </source>
</reference>
<proteinExistence type="predicted"/>
<keyword evidence="1 4" id="KW-0378">Hydrolase</keyword>
<evidence type="ECO:0000313" key="4">
    <source>
        <dbReference type="EMBL" id="GKS82433.1"/>
    </source>
</evidence>
<feature type="domain" description="Inosine/uridine-preferring nucleoside hydrolase" evidence="3">
    <location>
        <begin position="4"/>
        <end position="299"/>
    </location>
</feature>
<name>A0ABQ5JKP6_9LACO</name>
<dbReference type="CDD" id="cd02651">
    <property type="entry name" value="nuc_hydro_IU_UC_XIUA"/>
    <property type="match status" value="1"/>
</dbReference>
<accession>A0ABQ5JKP6</accession>
<dbReference type="Gene3D" id="3.90.245.10">
    <property type="entry name" value="Ribonucleoside hydrolase-like"/>
    <property type="match status" value="1"/>
</dbReference>
<organism evidence="4 5">
    <name type="scientific">Ligilactobacillus pabuli</name>
    <dbReference type="NCBI Taxonomy" id="2886039"/>
    <lineage>
        <taxon>Bacteria</taxon>
        <taxon>Bacillati</taxon>
        <taxon>Bacillota</taxon>
        <taxon>Bacilli</taxon>
        <taxon>Lactobacillales</taxon>
        <taxon>Lactobacillaceae</taxon>
        <taxon>Ligilactobacillus</taxon>
    </lineage>
</organism>
<evidence type="ECO:0000313" key="5">
    <source>
        <dbReference type="Proteomes" id="UP001055149"/>
    </source>
</evidence>
<dbReference type="InterPro" id="IPR036452">
    <property type="entry name" value="Ribo_hydro-like"/>
</dbReference>
<dbReference type="EMBL" id="BQXH01000035">
    <property type="protein sequence ID" value="GKS82433.1"/>
    <property type="molecule type" value="Genomic_DNA"/>
</dbReference>
<evidence type="ECO:0000256" key="1">
    <source>
        <dbReference type="ARBA" id="ARBA00022801"/>
    </source>
</evidence>
<dbReference type="RefSeq" id="WP_244057068.1">
    <property type="nucleotide sequence ID" value="NZ_BQXH01000035.1"/>
</dbReference>
<keyword evidence="5" id="KW-1185">Reference proteome</keyword>
<gene>
    <name evidence="4" type="primary">rihA</name>
    <name evidence="4" type="ORF">LPAF129_21190</name>
</gene>
<dbReference type="Pfam" id="PF01156">
    <property type="entry name" value="IU_nuc_hydro"/>
    <property type="match status" value="1"/>
</dbReference>
<dbReference type="SUPFAM" id="SSF53590">
    <property type="entry name" value="Nucleoside hydrolase"/>
    <property type="match status" value="1"/>
</dbReference>
<dbReference type="GO" id="GO:0016787">
    <property type="term" value="F:hydrolase activity"/>
    <property type="evidence" value="ECO:0007669"/>
    <property type="project" value="UniProtKB-KW"/>
</dbReference>